<evidence type="ECO:0000313" key="1">
    <source>
        <dbReference type="EMBL" id="MCT4369085.1"/>
    </source>
</evidence>
<organism evidence="1 2">
    <name type="scientific">Alloyangia mangrovi</name>
    <dbReference type="NCBI Taxonomy" id="1779329"/>
    <lineage>
        <taxon>Bacteria</taxon>
        <taxon>Pseudomonadati</taxon>
        <taxon>Pseudomonadota</taxon>
        <taxon>Alphaproteobacteria</taxon>
        <taxon>Rhodobacterales</taxon>
        <taxon>Roseobacteraceae</taxon>
        <taxon>Alloyangia</taxon>
    </lineage>
</organism>
<protein>
    <submittedName>
        <fullName evidence="1">Uncharacterized protein</fullName>
    </submittedName>
</protein>
<evidence type="ECO:0000313" key="2">
    <source>
        <dbReference type="Proteomes" id="UP000217448"/>
    </source>
</evidence>
<dbReference type="Proteomes" id="UP000217448">
    <property type="component" value="Unassembled WGS sequence"/>
</dbReference>
<proteinExistence type="predicted"/>
<name>A0ABT2KFE9_9RHOB</name>
<accession>A0ABT2KFE9</accession>
<sequence>MRLQFHHAGRYTGHDFTVDELILSLSAQKTLLEEGLKILSELDENFRYDSSKIRVESITTSSLAWDLLVEVYGKYQTQIEDKVAGSIEEMFGVDIPQEYEGLVTLLALGATYMVARYGYERVTRSKESNAPSIHIHGENNVVIQQIGAIVGVDEHQVEKALERSLPPARRRALIPKVADFLRPARKCPGESIEMRNAPDISSDVLQEFPNDADLEAVDDSENVELEFARLDLRGTDRDRHKQGWGAAIVGDDRFPKRLPMDLYPTVDPDKLANHRSVIANLVVECNRGADGALRPKRIHLLSFAPIDHLA</sequence>
<keyword evidence="2" id="KW-1185">Reference proteome</keyword>
<dbReference type="RefSeq" id="WP_141244408.1">
    <property type="nucleotide sequence ID" value="NZ_NTHN02000002.1"/>
</dbReference>
<gene>
    <name evidence="1" type="ORF">CLG85_001505</name>
</gene>
<dbReference type="EMBL" id="NTHN02000002">
    <property type="protein sequence ID" value="MCT4369085.1"/>
    <property type="molecule type" value="Genomic_DNA"/>
</dbReference>
<comment type="caution">
    <text evidence="1">The sequence shown here is derived from an EMBL/GenBank/DDBJ whole genome shotgun (WGS) entry which is preliminary data.</text>
</comment>
<reference evidence="2" key="1">
    <citation type="submission" date="2023-07" db="EMBL/GenBank/DDBJ databases">
        <title>Yangia mangrovi SAOS 153D genome.</title>
        <authorList>
            <person name="Verma A."/>
            <person name="Pal Y."/>
            <person name="Sundharam S."/>
            <person name="Bisht B."/>
            <person name="Srinivasan K."/>
        </authorList>
    </citation>
    <scope>NUCLEOTIDE SEQUENCE [LARGE SCALE GENOMIC DNA]</scope>
    <source>
        <strain evidence="2">SAOS 153D</strain>
    </source>
</reference>